<name>A0A370X4B2_9GAMM</name>
<evidence type="ECO:0000256" key="9">
    <source>
        <dbReference type="HAMAP-Rule" id="MF_00237"/>
    </source>
</evidence>
<dbReference type="NCBIfam" id="TIGR01410">
    <property type="entry name" value="tatB"/>
    <property type="match status" value="1"/>
</dbReference>
<dbReference type="RefSeq" id="WP_115478277.1">
    <property type="nucleotide sequence ID" value="NZ_QRBF01000004.1"/>
</dbReference>
<dbReference type="GO" id="GO:0008320">
    <property type="term" value="F:protein transmembrane transporter activity"/>
    <property type="evidence" value="ECO:0007669"/>
    <property type="project" value="UniProtKB-UniRule"/>
</dbReference>
<evidence type="ECO:0000256" key="2">
    <source>
        <dbReference type="ARBA" id="ARBA00022448"/>
    </source>
</evidence>
<dbReference type="InterPro" id="IPR003369">
    <property type="entry name" value="TatA/B/E"/>
</dbReference>
<evidence type="ECO:0000256" key="10">
    <source>
        <dbReference type="SAM" id="MobiDB-lite"/>
    </source>
</evidence>
<dbReference type="OrthoDB" id="9816005at2"/>
<feature type="compositionally biased region" description="Polar residues" evidence="10">
    <location>
        <begin position="75"/>
        <end position="93"/>
    </location>
</feature>
<dbReference type="Proteomes" id="UP000255334">
    <property type="component" value="Unassembled WGS sequence"/>
</dbReference>
<evidence type="ECO:0000256" key="1">
    <source>
        <dbReference type="ARBA" id="ARBA00004167"/>
    </source>
</evidence>
<keyword evidence="2 9" id="KW-0813">Transport</keyword>
<dbReference type="EMBL" id="QRBF01000004">
    <property type="protein sequence ID" value="RDS83238.1"/>
    <property type="molecule type" value="Genomic_DNA"/>
</dbReference>
<organism evidence="11 12">
    <name type="scientific">Dyella psychrodurans</name>
    <dbReference type="NCBI Taxonomy" id="1927960"/>
    <lineage>
        <taxon>Bacteria</taxon>
        <taxon>Pseudomonadati</taxon>
        <taxon>Pseudomonadota</taxon>
        <taxon>Gammaproteobacteria</taxon>
        <taxon>Lysobacterales</taxon>
        <taxon>Rhodanobacteraceae</taxon>
        <taxon>Dyella</taxon>
    </lineage>
</organism>
<keyword evidence="12" id="KW-1185">Reference proteome</keyword>
<dbReference type="InterPro" id="IPR018448">
    <property type="entry name" value="TatB"/>
</dbReference>
<feature type="region of interest" description="Disordered" evidence="10">
    <location>
        <begin position="72"/>
        <end position="95"/>
    </location>
</feature>
<evidence type="ECO:0000256" key="5">
    <source>
        <dbReference type="ARBA" id="ARBA00022927"/>
    </source>
</evidence>
<evidence type="ECO:0000256" key="8">
    <source>
        <dbReference type="ARBA" id="ARBA00023136"/>
    </source>
</evidence>
<dbReference type="PANTHER" id="PTHR33162:SF1">
    <property type="entry name" value="SEC-INDEPENDENT PROTEIN TRANSLOCASE PROTEIN TATA, CHLOROPLASTIC"/>
    <property type="match status" value="1"/>
</dbReference>
<comment type="similarity">
    <text evidence="9">Belongs to the TatB family.</text>
</comment>
<evidence type="ECO:0000313" key="11">
    <source>
        <dbReference type="EMBL" id="RDS83238.1"/>
    </source>
</evidence>
<keyword evidence="4 9" id="KW-0812">Transmembrane</keyword>
<gene>
    <name evidence="9 11" type="primary">tatB</name>
    <name evidence="11" type="ORF">DWU99_11865</name>
</gene>
<evidence type="ECO:0000256" key="6">
    <source>
        <dbReference type="ARBA" id="ARBA00022989"/>
    </source>
</evidence>
<keyword evidence="8 9" id="KW-0472">Membrane</keyword>
<comment type="subcellular location">
    <subcellularLocation>
        <location evidence="9">Cell membrane</location>
        <topology evidence="9">Single-pass membrane protein</topology>
    </subcellularLocation>
    <subcellularLocation>
        <location evidence="1">Membrane</location>
        <topology evidence="1">Single-pass membrane protein</topology>
    </subcellularLocation>
</comment>
<accession>A0A370X4B2</accession>
<comment type="subunit">
    <text evidence="9">The Tat system comprises two distinct complexes: a TatABC complex, containing multiple copies of TatA, TatB and TatC subunits, and a separate TatA complex, containing only TatA subunits. Substrates initially bind to the TatABC complex, which probably triggers association of the separate TatA complex to form the active translocon.</text>
</comment>
<reference evidence="11 12" key="1">
    <citation type="submission" date="2018-07" db="EMBL/GenBank/DDBJ databases">
        <title>Dyella monticola sp. nov. and Dyella psychrodurans sp. nov. isolated from monsoon evergreen broad-leaved forest soil of Dinghu Mountain, China.</title>
        <authorList>
            <person name="Gao Z."/>
            <person name="Qiu L."/>
        </authorList>
    </citation>
    <scope>NUCLEOTIDE SEQUENCE [LARGE SCALE GENOMIC DNA]</scope>
    <source>
        <strain evidence="11 12">4MSK11</strain>
    </source>
</reference>
<dbReference type="Pfam" id="PF02416">
    <property type="entry name" value="TatA_B_E"/>
    <property type="match status" value="1"/>
</dbReference>
<dbReference type="GO" id="GO:0033281">
    <property type="term" value="C:TAT protein transport complex"/>
    <property type="evidence" value="ECO:0007669"/>
    <property type="project" value="UniProtKB-UniRule"/>
</dbReference>
<keyword evidence="5 9" id="KW-0653">Protein transport</keyword>
<comment type="caution">
    <text evidence="11">The sequence shown here is derived from an EMBL/GenBank/DDBJ whole genome shotgun (WGS) entry which is preliminary data.</text>
</comment>
<evidence type="ECO:0000256" key="3">
    <source>
        <dbReference type="ARBA" id="ARBA00022475"/>
    </source>
</evidence>
<dbReference type="PANTHER" id="PTHR33162">
    <property type="entry name" value="SEC-INDEPENDENT PROTEIN TRANSLOCASE PROTEIN TATA, CHLOROPLASTIC"/>
    <property type="match status" value="1"/>
</dbReference>
<dbReference type="PRINTS" id="PR01506">
    <property type="entry name" value="TATBPROTEIN"/>
</dbReference>
<keyword evidence="7 9" id="KW-0811">Translocation</keyword>
<dbReference type="AlphaFoldDB" id="A0A370X4B2"/>
<evidence type="ECO:0000256" key="7">
    <source>
        <dbReference type="ARBA" id="ARBA00023010"/>
    </source>
</evidence>
<proteinExistence type="inferred from homology"/>
<evidence type="ECO:0000256" key="4">
    <source>
        <dbReference type="ARBA" id="ARBA00022692"/>
    </source>
</evidence>
<dbReference type="Gene3D" id="1.20.5.3310">
    <property type="match status" value="1"/>
</dbReference>
<dbReference type="GO" id="GO:0043953">
    <property type="term" value="P:protein transport by the Tat complex"/>
    <property type="evidence" value="ECO:0007669"/>
    <property type="project" value="UniProtKB-UniRule"/>
</dbReference>
<keyword evidence="6 9" id="KW-1133">Transmembrane helix</keyword>
<keyword evidence="3 9" id="KW-1003">Cell membrane</keyword>
<evidence type="ECO:0000313" key="12">
    <source>
        <dbReference type="Proteomes" id="UP000255334"/>
    </source>
</evidence>
<comment type="function">
    <text evidence="9">Part of the twin-arginine translocation (Tat) system that transports large folded proteins containing a characteristic twin-arginine motif in their signal peptide across membranes. Together with TatC, TatB is part of a receptor directly interacting with Tat signal peptides. TatB may form an oligomeric binding site that transiently accommodates folded Tat precursor proteins before their translocation.</text>
</comment>
<sequence length="121" mass="13235">MIEISLGKLVLLALVALIVLGPEKLPQAARTAGALMRRLRSGWDSVRAEVERELEIEELKRTAREAAARAEAAQSEMNNVMRSTREQVATTSAEVRDEIAQVHKDITETDAASKESTHGNA</sequence>
<protein>
    <recommendedName>
        <fullName evidence="9">Sec-independent protein translocase protein TatB</fullName>
    </recommendedName>
</protein>
<dbReference type="HAMAP" id="MF_00237">
    <property type="entry name" value="TatB"/>
    <property type="match status" value="1"/>
</dbReference>